<dbReference type="SMART" id="SM00853">
    <property type="entry name" value="MutL_C"/>
    <property type="match status" value="1"/>
</dbReference>
<name>A0AAJ7BK82_CEPCN</name>
<dbReference type="Proteomes" id="UP000694920">
    <property type="component" value="Unplaced"/>
</dbReference>
<dbReference type="GO" id="GO:0005524">
    <property type="term" value="F:ATP binding"/>
    <property type="evidence" value="ECO:0007669"/>
    <property type="project" value="InterPro"/>
</dbReference>
<dbReference type="InterPro" id="IPR037198">
    <property type="entry name" value="MutL_C_sf"/>
</dbReference>
<dbReference type="GO" id="GO:0006298">
    <property type="term" value="P:mismatch repair"/>
    <property type="evidence" value="ECO:0007669"/>
    <property type="project" value="InterPro"/>
</dbReference>
<dbReference type="InterPro" id="IPR042121">
    <property type="entry name" value="MutL_C_regsub"/>
</dbReference>
<dbReference type="Pfam" id="PF08676">
    <property type="entry name" value="MutL_C"/>
    <property type="match status" value="1"/>
</dbReference>
<evidence type="ECO:0000313" key="2">
    <source>
        <dbReference type="Proteomes" id="UP000694920"/>
    </source>
</evidence>
<feature type="domain" description="MutL C-terminal dimerisation" evidence="1">
    <location>
        <begin position="403"/>
        <end position="559"/>
    </location>
</feature>
<dbReference type="InterPro" id="IPR014790">
    <property type="entry name" value="MutL_C"/>
</dbReference>
<evidence type="ECO:0000259" key="1">
    <source>
        <dbReference type="SMART" id="SM00853"/>
    </source>
</evidence>
<evidence type="ECO:0000313" key="3">
    <source>
        <dbReference type="RefSeq" id="XP_015588085.2"/>
    </source>
</evidence>
<gene>
    <name evidence="3" type="primary">LOC107264385</name>
</gene>
<organism evidence="2 3">
    <name type="scientific">Cephus cinctus</name>
    <name type="common">Wheat stem sawfly</name>
    <dbReference type="NCBI Taxonomy" id="211228"/>
    <lineage>
        <taxon>Eukaryota</taxon>
        <taxon>Metazoa</taxon>
        <taxon>Ecdysozoa</taxon>
        <taxon>Arthropoda</taxon>
        <taxon>Hexapoda</taxon>
        <taxon>Insecta</taxon>
        <taxon>Pterygota</taxon>
        <taxon>Neoptera</taxon>
        <taxon>Endopterygota</taxon>
        <taxon>Hymenoptera</taxon>
        <taxon>Cephoidea</taxon>
        <taxon>Cephidae</taxon>
        <taxon>Cephus</taxon>
    </lineage>
</organism>
<dbReference type="RefSeq" id="XP_015588085.2">
    <property type="nucleotide sequence ID" value="XM_015732599.2"/>
</dbReference>
<dbReference type="Gene3D" id="3.30.1540.20">
    <property type="entry name" value="MutL, C-terminal domain, dimerisation subdomain"/>
    <property type="match status" value="1"/>
</dbReference>
<dbReference type="GO" id="GO:0016887">
    <property type="term" value="F:ATP hydrolysis activity"/>
    <property type="evidence" value="ECO:0007669"/>
    <property type="project" value="InterPro"/>
</dbReference>
<dbReference type="GO" id="GO:0032300">
    <property type="term" value="C:mismatch repair complex"/>
    <property type="evidence" value="ECO:0007669"/>
    <property type="project" value="InterPro"/>
</dbReference>
<reference evidence="3" key="1">
    <citation type="submission" date="2025-08" db="UniProtKB">
        <authorList>
            <consortium name="RefSeq"/>
        </authorList>
    </citation>
    <scope>IDENTIFICATION</scope>
</reference>
<dbReference type="PANTHER" id="PTHR10073">
    <property type="entry name" value="DNA MISMATCH REPAIR PROTEIN MLH, PMS, MUTL"/>
    <property type="match status" value="1"/>
</dbReference>
<dbReference type="GeneID" id="107264385"/>
<dbReference type="SUPFAM" id="SSF118116">
    <property type="entry name" value="DNA mismatch repair protein MutL"/>
    <property type="match status" value="1"/>
</dbReference>
<sequence>MIQNLILKTLNENFHDTKLDLKRNKVSNLSFILYINCVQTEYKLITENNMTWINFNKLKVIREVMKEAIRKNVIHNFKALPLQLPKDRITNRDLFDVSAHKDISLSRTSEAQYLLKLDNPLSDETMPYSIKGLQKFRGKYRKLMLKYIRQTLQKKDSIRSERLIKIKPPENITSIKTANYIRHLRKYNNTREVKGINKFTSVLRKMIRRDMLLMRKRLFNMKLGRSRLQRNTYKSTMEIRSHNTFHALFQNNELSDKKNITSNVNIMINLNDSNKMHNAKETIIHVNQVETDTLYCGSEWSDWSYHSKEPKVNGKESYDKHLNKYENRKHYDFLPRNLNNLLLYGSKRLLYKTNIETYVKRNILESASYGMGRRQDLDVRHCTIDTAIREFTLKRKSVTLLEAIGQINLEFIAALTVQDDKELLILIDQHAMDERIRYESILRKNVFVSVDLLKPITVEIMKPHICQILLDNPNLLKQFGIRLQAGDNYSLRVISIPKCFAKRIYNENDTKVLMPVRNLLLELAENLITANTVSIVPLTIRQAVATEACHGAVKFGDPLTLEQCKTLVESLKDTCAPNRCAHGRPSLIPLLILSDFTRQQPKQLLGKLNFASLTRTRK</sequence>
<dbReference type="KEGG" id="ccin:107264385"/>
<dbReference type="Gene3D" id="3.30.1370.100">
    <property type="entry name" value="MutL, C-terminal domain, regulatory subdomain"/>
    <property type="match status" value="1"/>
</dbReference>
<dbReference type="GO" id="GO:0140664">
    <property type="term" value="F:ATP-dependent DNA damage sensor activity"/>
    <property type="evidence" value="ECO:0007669"/>
    <property type="project" value="InterPro"/>
</dbReference>
<dbReference type="AlphaFoldDB" id="A0AAJ7BK82"/>
<dbReference type="InterPro" id="IPR038973">
    <property type="entry name" value="MutL/Mlh/Pms-like"/>
</dbReference>
<keyword evidence="2" id="KW-1185">Reference proteome</keyword>
<protein>
    <submittedName>
        <fullName evidence="3">Uncharacterized protein LOC107264385</fullName>
    </submittedName>
</protein>
<dbReference type="InterPro" id="IPR042120">
    <property type="entry name" value="MutL_C_dimsub"/>
</dbReference>
<dbReference type="PANTHER" id="PTHR10073:SF47">
    <property type="entry name" value="DNA MISMATCH REPAIR PROTEIN MLH3"/>
    <property type="match status" value="1"/>
</dbReference>
<accession>A0AAJ7BK82</accession>
<proteinExistence type="predicted"/>